<organism evidence="2 3">
    <name type="scientific">Micromonospora sicca</name>
    <dbReference type="NCBI Taxonomy" id="2202420"/>
    <lineage>
        <taxon>Bacteria</taxon>
        <taxon>Bacillati</taxon>
        <taxon>Actinomycetota</taxon>
        <taxon>Actinomycetes</taxon>
        <taxon>Micromonosporales</taxon>
        <taxon>Micromonosporaceae</taxon>
        <taxon>Micromonospora</taxon>
    </lineage>
</organism>
<dbReference type="EMBL" id="JAXOTQ010000010">
    <property type="protein sequence ID" value="MDZ5489783.1"/>
    <property type="molecule type" value="Genomic_DNA"/>
</dbReference>
<sequence>MRRFAVAQALVVVLACAGCGRSAPAVPRETETLGPLPTLSAAEAAQLVGLPWTADPIRPTDQQFLIDVADVRCYELAGVNLGTTTTNITVSVLGRRVECRAGKISAAALVRLPEPVGSRRLIHAPTR</sequence>
<evidence type="ECO:0000313" key="3">
    <source>
        <dbReference type="Proteomes" id="UP001290101"/>
    </source>
</evidence>
<reference evidence="2 3" key="1">
    <citation type="submission" date="2023-12" db="EMBL/GenBank/DDBJ databases">
        <title>Micromonospora sp. nov., isolated from Atacama Desert.</title>
        <authorList>
            <person name="Carro L."/>
            <person name="Golinska P."/>
            <person name="Klenk H.-P."/>
            <person name="Goodfellow M."/>
        </authorList>
    </citation>
    <scope>NUCLEOTIDE SEQUENCE [LARGE SCALE GENOMIC DNA]</scope>
    <source>
        <strain evidence="2 3">4G53</strain>
    </source>
</reference>
<feature type="signal peptide" evidence="1">
    <location>
        <begin position="1"/>
        <end position="25"/>
    </location>
</feature>
<dbReference type="RefSeq" id="WP_322440071.1">
    <property type="nucleotide sequence ID" value="NZ_JAXOTQ010000010.1"/>
</dbReference>
<keyword evidence="3" id="KW-1185">Reference proteome</keyword>
<protein>
    <recommendedName>
        <fullName evidence="4">DUF4333 domain-containing protein</fullName>
    </recommendedName>
</protein>
<evidence type="ECO:0000313" key="2">
    <source>
        <dbReference type="EMBL" id="MDZ5489783.1"/>
    </source>
</evidence>
<evidence type="ECO:0008006" key="4">
    <source>
        <dbReference type="Google" id="ProtNLM"/>
    </source>
</evidence>
<accession>A0ABU5JB22</accession>
<dbReference type="Proteomes" id="UP001290101">
    <property type="component" value="Unassembled WGS sequence"/>
</dbReference>
<comment type="caution">
    <text evidence="2">The sequence shown here is derived from an EMBL/GenBank/DDBJ whole genome shotgun (WGS) entry which is preliminary data.</text>
</comment>
<dbReference type="PROSITE" id="PS51257">
    <property type="entry name" value="PROKAR_LIPOPROTEIN"/>
    <property type="match status" value="1"/>
</dbReference>
<name>A0ABU5JB22_9ACTN</name>
<gene>
    <name evidence="2" type="ORF">U2F25_09960</name>
</gene>
<feature type="chain" id="PRO_5046944767" description="DUF4333 domain-containing protein" evidence="1">
    <location>
        <begin position="26"/>
        <end position="127"/>
    </location>
</feature>
<keyword evidence="1" id="KW-0732">Signal</keyword>
<evidence type="ECO:0000256" key="1">
    <source>
        <dbReference type="SAM" id="SignalP"/>
    </source>
</evidence>
<proteinExistence type="predicted"/>